<keyword evidence="3" id="KW-0808">Transferase</keyword>
<evidence type="ECO:0000256" key="2">
    <source>
        <dbReference type="ARBA" id="ARBA00022603"/>
    </source>
</evidence>
<dbReference type="Gene3D" id="3.40.50.150">
    <property type="entry name" value="Vaccinia Virus protein VP39"/>
    <property type="match status" value="1"/>
</dbReference>
<dbReference type="PANTHER" id="PTHR11265">
    <property type="entry name" value="S-ADENOSYL-METHYLTRANSFERASE MRAW"/>
    <property type="match status" value="1"/>
</dbReference>
<dbReference type="Proteomes" id="UP001465755">
    <property type="component" value="Unassembled WGS sequence"/>
</dbReference>
<dbReference type="SUPFAM" id="SSF81799">
    <property type="entry name" value="Putative methyltransferase TM0872, insert domain"/>
    <property type="match status" value="1"/>
</dbReference>
<dbReference type="SUPFAM" id="SSF53335">
    <property type="entry name" value="S-adenosyl-L-methionine-dependent methyltransferases"/>
    <property type="match status" value="1"/>
</dbReference>
<dbReference type="GO" id="GO:0070475">
    <property type="term" value="P:rRNA base methylation"/>
    <property type="evidence" value="ECO:0007669"/>
    <property type="project" value="TreeGrafter"/>
</dbReference>
<dbReference type="InterPro" id="IPR002903">
    <property type="entry name" value="RsmH"/>
</dbReference>
<reference evidence="5 6" key="1">
    <citation type="journal article" date="2024" name="Nat. Commun.">
        <title>Phylogenomics reveals the evolutionary origins of lichenization in chlorophyte algae.</title>
        <authorList>
            <person name="Puginier C."/>
            <person name="Libourel C."/>
            <person name="Otte J."/>
            <person name="Skaloud P."/>
            <person name="Haon M."/>
            <person name="Grisel S."/>
            <person name="Petersen M."/>
            <person name="Berrin J.G."/>
            <person name="Delaux P.M."/>
            <person name="Dal Grande F."/>
            <person name="Keller J."/>
        </authorList>
    </citation>
    <scope>NUCLEOTIDE SEQUENCE [LARGE SCALE GENOMIC DNA]</scope>
    <source>
        <strain evidence="5 6">SAG 2036</strain>
    </source>
</reference>
<keyword evidence="6" id="KW-1185">Reference proteome</keyword>
<keyword evidence="4" id="KW-0949">S-adenosyl-L-methionine</keyword>
<evidence type="ECO:0000256" key="4">
    <source>
        <dbReference type="ARBA" id="ARBA00022691"/>
    </source>
</evidence>
<protein>
    <recommendedName>
        <fullName evidence="7">Ribosomal RNA small subunit methyltransferase H</fullName>
    </recommendedName>
</protein>
<dbReference type="AlphaFoldDB" id="A0AAW1NPT5"/>
<organism evidence="5 6">
    <name type="scientific">Symbiochloris irregularis</name>
    <dbReference type="NCBI Taxonomy" id="706552"/>
    <lineage>
        <taxon>Eukaryota</taxon>
        <taxon>Viridiplantae</taxon>
        <taxon>Chlorophyta</taxon>
        <taxon>core chlorophytes</taxon>
        <taxon>Trebouxiophyceae</taxon>
        <taxon>Trebouxiales</taxon>
        <taxon>Trebouxiaceae</taxon>
        <taxon>Symbiochloris</taxon>
    </lineage>
</organism>
<evidence type="ECO:0000256" key="1">
    <source>
        <dbReference type="ARBA" id="ARBA00010396"/>
    </source>
</evidence>
<evidence type="ECO:0000313" key="5">
    <source>
        <dbReference type="EMBL" id="KAK9789572.1"/>
    </source>
</evidence>
<gene>
    <name evidence="5" type="ORF">WJX73_002820</name>
</gene>
<dbReference type="EMBL" id="JALJOQ010000205">
    <property type="protein sequence ID" value="KAK9789572.1"/>
    <property type="molecule type" value="Genomic_DNA"/>
</dbReference>
<dbReference type="GO" id="GO:0071424">
    <property type="term" value="F:rRNA (cytosine-N4-)-methyltransferase activity"/>
    <property type="evidence" value="ECO:0007669"/>
    <property type="project" value="TreeGrafter"/>
</dbReference>
<evidence type="ECO:0008006" key="7">
    <source>
        <dbReference type="Google" id="ProtNLM"/>
    </source>
</evidence>
<proteinExistence type="inferred from homology"/>
<dbReference type="Pfam" id="PF01795">
    <property type="entry name" value="Methyltransf_5"/>
    <property type="match status" value="1"/>
</dbReference>
<dbReference type="InterPro" id="IPR023397">
    <property type="entry name" value="SAM-dep_MeTrfase_MraW_recog"/>
</dbReference>
<evidence type="ECO:0000313" key="6">
    <source>
        <dbReference type="Proteomes" id="UP001465755"/>
    </source>
</evidence>
<sequence>MQLDTAERGFSFSRDGPLDMRMGPSAKLSAADIVNAQPEAELGRIFREFGEERHWRRFARNICDARATQTLQSTAQLLKAMRVPSTPTYIKGRKQIHPATRVFQALRIAVNEELAVLEAVLPQAIECLAPGGRLAVISFHSLEDRIVKRAFLTAAGRNFAQGNQQDSWDLRNHYMQEEPALPEAPTVQLLTKKPLQAAAEEAGFNPRSRSAKLRAVQKL</sequence>
<dbReference type="NCBIfam" id="TIGR00006">
    <property type="entry name" value="16S rRNA (cytosine(1402)-N(4))-methyltransferase RsmH"/>
    <property type="match status" value="1"/>
</dbReference>
<comment type="similarity">
    <text evidence="1">Belongs to the methyltransferase superfamily. RsmH family.</text>
</comment>
<dbReference type="PANTHER" id="PTHR11265:SF0">
    <property type="entry name" value="12S RRNA N4-METHYLCYTIDINE METHYLTRANSFERASE"/>
    <property type="match status" value="1"/>
</dbReference>
<dbReference type="InterPro" id="IPR029063">
    <property type="entry name" value="SAM-dependent_MTases_sf"/>
</dbReference>
<comment type="caution">
    <text evidence="5">The sequence shown here is derived from an EMBL/GenBank/DDBJ whole genome shotgun (WGS) entry which is preliminary data.</text>
</comment>
<name>A0AAW1NPT5_9CHLO</name>
<accession>A0AAW1NPT5</accession>
<evidence type="ECO:0000256" key="3">
    <source>
        <dbReference type="ARBA" id="ARBA00022679"/>
    </source>
</evidence>
<keyword evidence="2" id="KW-0489">Methyltransferase</keyword>